<organism evidence="1 2">
    <name type="scientific">Zingiber officinale</name>
    <name type="common">Ginger</name>
    <name type="synonym">Amomum zingiber</name>
    <dbReference type="NCBI Taxonomy" id="94328"/>
    <lineage>
        <taxon>Eukaryota</taxon>
        <taxon>Viridiplantae</taxon>
        <taxon>Streptophyta</taxon>
        <taxon>Embryophyta</taxon>
        <taxon>Tracheophyta</taxon>
        <taxon>Spermatophyta</taxon>
        <taxon>Magnoliopsida</taxon>
        <taxon>Liliopsida</taxon>
        <taxon>Zingiberales</taxon>
        <taxon>Zingiberaceae</taxon>
        <taxon>Zingiber</taxon>
    </lineage>
</organism>
<keyword evidence="2" id="KW-1185">Reference proteome</keyword>
<name>A0A8J5I475_ZINOF</name>
<dbReference type="AlphaFoldDB" id="A0A8J5I475"/>
<reference evidence="1 2" key="1">
    <citation type="submission" date="2020-08" db="EMBL/GenBank/DDBJ databases">
        <title>Plant Genome Project.</title>
        <authorList>
            <person name="Zhang R.-G."/>
        </authorList>
    </citation>
    <scope>NUCLEOTIDE SEQUENCE [LARGE SCALE GENOMIC DNA]</scope>
    <source>
        <tissue evidence="1">Rhizome</tissue>
    </source>
</reference>
<accession>A0A8J5I475</accession>
<proteinExistence type="predicted"/>
<sequence>MIGRLPNTSNVGFAYEVQGEVEYLTSHGVRALPRRRYSTTHLQGLNWTLRPTQITIPMQPSELNTRNLLDGRISLSFNNYQTATVSQAIHYNEKDEEIQSDEESFQTLAVLIEKAPGIFINKDYPEDEDYLPWPSKTEGTNTYEEYTSWLMSTKWINESTSSSQTSHDLQQKFLKTIEERQETWKKIKDKVLADKASLLGTLKASPTILVTRLSTNAILPTQKSTGVAGFDLAASENMIVPS</sequence>
<comment type="caution">
    <text evidence="1">The sequence shown here is derived from an EMBL/GenBank/DDBJ whole genome shotgun (WGS) entry which is preliminary data.</text>
</comment>
<gene>
    <name evidence="1" type="ORF">ZIOFF_010352</name>
</gene>
<evidence type="ECO:0000313" key="1">
    <source>
        <dbReference type="EMBL" id="KAG6528201.1"/>
    </source>
</evidence>
<dbReference type="EMBL" id="JACMSC010000003">
    <property type="protein sequence ID" value="KAG6528201.1"/>
    <property type="molecule type" value="Genomic_DNA"/>
</dbReference>
<protein>
    <submittedName>
        <fullName evidence="1">Uncharacterized protein</fullName>
    </submittedName>
</protein>
<evidence type="ECO:0000313" key="2">
    <source>
        <dbReference type="Proteomes" id="UP000734854"/>
    </source>
</evidence>
<dbReference type="Proteomes" id="UP000734854">
    <property type="component" value="Unassembled WGS sequence"/>
</dbReference>